<dbReference type="GO" id="GO:0006164">
    <property type="term" value="P:purine nucleotide biosynthetic process"/>
    <property type="evidence" value="ECO:0007669"/>
    <property type="project" value="UniProtKB-KW"/>
</dbReference>
<dbReference type="AlphaFoldDB" id="A0A1G1VSP7"/>
<dbReference type="InterPro" id="IPR046346">
    <property type="entry name" value="Aminoacid_DH-like_N_sf"/>
</dbReference>
<evidence type="ECO:0000256" key="6">
    <source>
        <dbReference type="ARBA" id="ARBA00023002"/>
    </source>
</evidence>
<feature type="binding site" evidence="9">
    <location>
        <begin position="197"/>
        <end position="199"/>
    </location>
    <ligand>
        <name>NADP(+)</name>
        <dbReference type="ChEBI" id="CHEBI:58349"/>
    </ligand>
</feature>
<dbReference type="EC" id="3.5.4.9" evidence="9"/>
<name>A0A1G1VSP7_9BACT</name>
<dbReference type="Gene3D" id="3.40.50.10860">
    <property type="entry name" value="Leucine Dehydrogenase, chain A, domain 1"/>
    <property type="match status" value="2"/>
</dbReference>
<dbReference type="InterPro" id="IPR020631">
    <property type="entry name" value="THF_DH/CycHdrlase_NAD-bd_dom"/>
</dbReference>
<feature type="domain" description="Tetrahydrofolate dehydrogenase/cyclohydrolase catalytic" evidence="10">
    <location>
        <begin position="7"/>
        <end position="99"/>
    </location>
</feature>
<dbReference type="UniPathway" id="UPA00193"/>
<evidence type="ECO:0000259" key="11">
    <source>
        <dbReference type="Pfam" id="PF02882"/>
    </source>
</evidence>
<accession>A0A1G1VSP7</accession>
<dbReference type="InterPro" id="IPR000672">
    <property type="entry name" value="THF_DH/CycHdrlase"/>
</dbReference>
<dbReference type="SUPFAM" id="SSF51735">
    <property type="entry name" value="NAD(P)-binding Rossmann-fold domains"/>
    <property type="match status" value="1"/>
</dbReference>
<evidence type="ECO:0000256" key="9">
    <source>
        <dbReference type="HAMAP-Rule" id="MF_01576"/>
    </source>
</evidence>
<evidence type="ECO:0000259" key="10">
    <source>
        <dbReference type="Pfam" id="PF00763"/>
    </source>
</evidence>
<comment type="subunit">
    <text evidence="9">Homodimer.</text>
</comment>
<comment type="function">
    <text evidence="9">Catalyzes the oxidation of 5,10-methylenetetrahydrofolate to 5,10-methenyltetrahydrofolate and then the hydrolysis of 5,10-methenyltetrahydrofolate to 10-formyltetrahydrofolate.</text>
</comment>
<dbReference type="Pfam" id="PF00763">
    <property type="entry name" value="THF_DHG_CYH"/>
    <property type="match status" value="1"/>
</dbReference>
<keyword evidence="7 9" id="KW-0486">Methionine biosynthesis</keyword>
<keyword evidence="5 9" id="KW-0521">NADP</keyword>
<keyword evidence="6 9" id="KW-0560">Oxidoreductase</keyword>
<comment type="caution">
    <text evidence="9">Lacks conserved residue(s) required for the propagation of feature annotation.</text>
</comment>
<dbReference type="Pfam" id="PF02882">
    <property type="entry name" value="THF_DHG_CYH_C"/>
    <property type="match status" value="1"/>
</dbReference>
<dbReference type="Proteomes" id="UP000179233">
    <property type="component" value="Unassembled WGS sequence"/>
</dbReference>
<comment type="catalytic activity">
    <reaction evidence="9">
        <text>(6R)-5,10-methylene-5,6,7,8-tetrahydrofolate + NADP(+) = (6R)-5,10-methenyltetrahydrofolate + NADPH</text>
        <dbReference type="Rhea" id="RHEA:22812"/>
        <dbReference type="ChEBI" id="CHEBI:15636"/>
        <dbReference type="ChEBI" id="CHEBI:57455"/>
        <dbReference type="ChEBI" id="CHEBI:57783"/>
        <dbReference type="ChEBI" id="CHEBI:58349"/>
        <dbReference type="EC" id="1.5.1.5"/>
    </reaction>
</comment>
<dbReference type="PANTHER" id="PTHR48099:SF5">
    <property type="entry name" value="C-1-TETRAHYDROFOLATE SYNTHASE, CYTOPLASMIC"/>
    <property type="match status" value="1"/>
</dbReference>
<comment type="pathway">
    <text evidence="1 9">One-carbon metabolism; tetrahydrofolate interconversion.</text>
</comment>
<proteinExistence type="inferred from homology"/>
<dbReference type="GO" id="GO:0005829">
    <property type="term" value="C:cytosol"/>
    <property type="evidence" value="ECO:0007669"/>
    <property type="project" value="TreeGrafter"/>
</dbReference>
<dbReference type="GO" id="GO:0004488">
    <property type="term" value="F:methylenetetrahydrofolate dehydrogenase (NADP+) activity"/>
    <property type="evidence" value="ECO:0007669"/>
    <property type="project" value="UniProtKB-UniRule"/>
</dbReference>
<dbReference type="CDD" id="cd01080">
    <property type="entry name" value="NAD_bind_m-THF_DH_Cyclohyd"/>
    <property type="match status" value="1"/>
</dbReference>
<dbReference type="PANTHER" id="PTHR48099">
    <property type="entry name" value="C-1-TETRAHYDROFOLATE SYNTHASE, CYTOPLASMIC-RELATED"/>
    <property type="match status" value="1"/>
</dbReference>
<dbReference type="GO" id="GO:0004477">
    <property type="term" value="F:methenyltetrahydrofolate cyclohydrolase activity"/>
    <property type="evidence" value="ECO:0007669"/>
    <property type="project" value="UniProtKB-UniRule"/>
</dbReference>
<dbReference type="GO" id="GO:0009086">
    <property type="term" value="P:methionine biosynthetic process"/>
    <property type="evidence" value="ECO:0007669"/>
    <property type="project" value="UniProtKB-KW"/>
</dbReference>
<dbReference type="EC" id="1.5.1.5" evidence="9"/>
<sequence length="326" mass="34665">MGVIVFDGKRFAAEREVLLRKRIAKLGFRPKLASIFFREDPASVLYTKLKGQTAKRIGIDFHGQEVSLAAPVEDVLATIRNLSGEPKVHGILIQKPAAEIASPRSEEVLSGGGTIETVVLNLTHSLKAGLAAGSEEWWRRLTAEISPQKDVDCLTTASLDLVYRGRWKIIPATVRAVLFILEKAEIPLINRQAVVVGRSEIVGKPLAHVLAQRGSTVTLCASTGVVAKSRGDQLIEAHEPLELIEATREADVLVSAAGQPGIITGGMVKKGAVVIDVGAPEGDVEFDSVARKASFITPVPGGVGPVTVVSLLENLLQLLVANGGFS</sequence>
<comment type="caution">
    <text evidence="12">The sequence shown here is derived from an EMBL/GenBank/DDBJ whole genome shotgun (WGS) entry which is preliminary data.</text>
</comment>
<dbReference type="HAMAP" id="MF_01576">
    <property type="entry name" value="THF_DHG_CYH"/>
    <property type="match status" value="1"/>
</dbReference>
<evidence type="ECO:0000256" key="1">
    <source>
        <dbReference type="ARBA" id="ARBA00004777"/>
    </source>
</evidence>
<organism evidence="12 13">
    <name type="scientific">Candidatus Chisholmbacteria bacterium RIFCSPHIGHO2_01_FULL_52_32</name>
    <dbReference type="NCBI Taxonomy" id="1797591"/>
    <lineage>
        <taxon>Bacteria</taxon>
        <taxon>Candidatus Chisholmiibacteriota</taxon>
    </lineage>
</organism>
<dbReference type="GO" id="GO:0000105">
    <property type="term" value="P:L-histidine biosynthetic process"/>
    <property type="evidence" value="ECO:0007669"/>
    <property type="project" value="UniProtKB-KW"/>
</dbReference>
<gene>
    <name evidence="9" type="primary">folD</name>
    <name evidence="12" type="ORF">A2786_01825</name>
</gene>
<evidence type="ECO:0000256" key="2">
    <source>
        <dbReference type="ARBA" id="ARBA00022563"/>
    </source>
</evidence>
<evidence type="ECO:0000256" key="7">
    <source>
        <dbReference type="ARBA" id="ARBA00023167"/>
    </source>
</evidence>
<evidence type="ECO:0000256" key="4">
    <source>
        <dbReference type="ARBA" id="ARBA00022801"/>
    </source>
</evidence>
<evidence type="ECO:0000313" key="12">
    <source>
        <dbReference type="EMBL" id="OGY18237.1"/>
    </source>
</evidence>
<dbReference type="InterPro" id="IPR036291">
    <property type="entry name" value="NAD(P)-bd_dom_sf"/>
</dbReference>
<feature type="domain" description="Tetrahydrofolate dehydrogenase/cyclohydrolase NAD(P)-binding" evidence="11">
    <location>
        <begin position="171"/>
        <end position="318"/>
    </location>
</feature>
<dbReference type="SUPFAM" id="SSF53223">
    <property type="entry name" value="Aminoacid dehydrogenase-like, N-terminal domain"/>
    <property type="match status" value="1"/>
</dbReference>
<comment type="catalytic activity">
    <reaction evidence="9">
        <text>(6R)-5,10-methenyltetrahydrofolate + H2O = (6R)-10-formyltetrahydrofolate + H(+)</text>
        <dbReference type="Rhea" id="RHEA:23700"/>
        <dbReference type="ChEBI" id="CHEBI:15377"/>
        <dbReference type="ChEBI" id="CHEBI:15378"/>
        <dbReference type="ChEBI" id="CHEBI:57455"/>
        <dbReference type="ChEBI" id="CHEBI:195366"/>
        <dbReference type="EC" id="3.5.4.9"/>
    </reaction>
</comment>
<comment type="similarity">
    <text evidence="9">Belongs to the tetrahydrofolate dehydrogenase/cyclohydrolase family.</text>
</comment>
<dbReference type="EMBL" id="MHCJ01000003">
    <property type="protein sequence ID" value="OGY18237.1"/>
    <property type="molecule type" value="Genomic_DNA"/>
</dbReference>
<dbReference type="PRINTS" id="PR00085">
    <property type="entry name" value="THFDHDRGNASE"/>
</dbReference>
<keyword evidence="9" id="KW-0028">Amino-acid biosynthesis</keyword>
<dbReference type="InterPro" id="IPR020630">
    <property type="entry name" value="THF_DH/CycHdrlase_cat_dom"/>
</dbReference>
<keyword evidence="4 9" id="KW-0378">Hydrolase</keyword>
<evidence type="ECO:0000313" key="13">
    <source>
        <dbReference type="Proteomes" id="UP000179233"/>
    </source>
</evidence>
<dbReference type="GO" id="GO:0035999">
    <property type="term" value="P:tetrahydrofolate interconversion"/>
    <property type="evidence" value="ECO:0007669"/>
    <property type="project" value="UniProtKB-UniRule"/>
</dbReference>
<evidence type="ECO:0000256" key="3">
    <source>
        <dbReference type="ARBA" id="ARBA00022755"/>
    </source>
</evidence>
<evidence type="ECO:0000256" key="8">
    <source>
        <dbReference type="ARBA" id="ARBA00023268"/>
    </source>
</evidence>
<keyword evidence="3 9" id="KW-0658">Purine biosynthesis</keyword>
<protein>
    <recommendedName>
        <fullName evidence="9">Bifunctional protein FolD</fullName>
    </recommendedName>
    <domain>
        <recommendedName>
            <fullName evidence="9">Methylenetetrahydrofolate dehydrogenase</fullName>
            <ecNumber evidence="9">1.5.1.5</ecNumber>
        </recommendedName>
    </domain>
    <domain>
        <recommendedName>
            <fullName evidence="9">Methenyltetrahydrofolate cyclohydrolase</fullName>
            <ecNumber evidence="9">3.5.4.9</ecNumber>
        </recommendedName>
    </domain>
</protein>
<keyword evidence="8 9" id="KW-0511">Multifunctional enzyme</keyword>
<keyword evidence="9" id="KW-0368">Histidine biosynthesis</keyword>
<dbReference type="Gene3D" id="3.40.50.720">
    <property type="entry name" value="NAD(P)-binding Rossmann-like Domain"/>
    <property type="match status" value="1"/>
</dbReference>
<keyword evidence="2 9" id="KW-0554">One-carbon metabolism</keyword>
<reference evidence="12 13" key="1">
    <citation type="journal article" date="2016" name="Nat. Commun.">
        <title>Thousands of microbial genomes shed light on interconnected biogeochemical processes in an aquifer system.</title>
        <authorList>
            <person name="Anantharaman K."/>
            <person name="Brown C.T."/>
            <person name="Hug L.A."/>
            <person name="Sharon I."/>
            <person name="Castelle C.J."/>
            <person name="Probst A.J."/>
            <person name="Thomas B.C."/>
            <person name="Singh A."/>
            <person name="Wilkins M.J."/>
            <person name="Karaoz U."/>
            <person name="Brodie E.L."/>
            <person name="Williams K.H."/>
            <person name="Hubbard S.S."/>
            <person name="Banfield J.F."/>
        </authorList>
    </citation>
    <scope>NUCLEOTIDE SEQUENCE [LARGE SCALE GENOMIC DNA]</scope>
</reference>
<evidence type="ECO:0000256" key="5">
    <source>
        <dbReference type="ARBA" id="ARBA00022857"/>
    </source>
</evidence>
<feature type="binding site" evidence="9">
    <location>
        <position position="279"/>
    </location>
    <ligand>
        <name>NADP(+)</name>
        <dbReference type="ChEBI" id="CHEBI:58349"/>
    </ligand>
</feature>